<accession>A0AAW4ILC6</accession>
<sequence>MLDQSLPNISSSHLAAEAFAALPPITQAQLIRSQRVILIANNPSIATASLEALLQPTDMLVLFNDFIHADFFANHPLAKDLPKLLFFRQIGDSQLHFGLPPRSNNVTAMLDMAKQAPLGILFGNAAYQFPMPCDDPNPTDDPITANRVLEIPEQLEKILRSDEYCRMLSEQHKVVADYPIFTDIHSSAPTSGFLLYRLFLSARLHIQQKQKAKTLLSIVMLGFNNDDKTAHFWEGHNWAFERQALATPPTGVEIIRQY</sequence>
<comment type="caution">
    <text evidence="1">The sequence shown here is derived from an EMBL/GenBank/DDBJ whole genome shotgun (WGS) entry which is preliminary data.</text>
</comment>
<evidence type="ECO:0008006" key="3">
    <source>
        <dbReference type="Google" id="ProtNLM"/>
    </source>
</evidence>
<organism evidence="1 2">
    <name type="scientific">Psychrobacter halodurans</name>
    <dbReference type="NCBI Taxonomy" id="2818439"/>
    <lineage>
        <taxon>Bacteria</taxon>
        <taxon>Pseudomonadati</taxon>
        <taxon>Pseudomonadota</taxon>
        <taxon>Gammaproteobacteria</taxon>
        <taxon>Moraxellales</taxon>
        <taxon>Moraxellaceae</taxon>
        <taxon>Psychrobacter</taxon>
    </lineage>
</organism>
<proteinExistence type="predicted"/>
<dbReference type="EMBL" id="JAGBKN010000004">
    <property type="protein sequence ID" value="MBO1516293.1"/>
    <property type="molecule type" value="Genomic_DNA"/>
</dbReference>
<name>A0AAW4ILC6_9GAMM</name>
<evidence type="ECO:0000313" key="2">
    <source>
        <dbReference type="Proteomes" id="UP000664161"/>
    </source>
</evidence>
<dbReference type="Proteomes" id="UP000664161">
    <property type="component" value="Unassembled WGS sequence"/>
</dbReference>
<protein>
    <recommendedName>
        <fullName evidence="3">AmmeMemoRadiSam system protein B</fullName>
    </recommendedName>
</protein>
<reference evidence="1 2" key="1">
    <citation type="submission" date="2021-03" db="EMBL/GenBank/DDBJ databases">
        <authorList>
            <person name="Shang D.-D."/>
            <person name="Du Z.-J."/>
            <person name="Chen G.-J."/>
        </authorList>
    </citation>
    <scope>NUCLEOTIDE SEQUENCE [LARGE SCALE GENOMIC DNA]</scope>
    <source>
        <strain evidence="1 2">F2608</strain>
    </source>
</reference>
<dbReference type="AlphaFoldDB" id="A0AAW4ILC6"/>
<keyword evidence="2" id="KW-1185">Reference proteome</keyword>
<gene>
    <name evidence="1" type="ORF">J3491_02955</name>
</gene>
<evidence type="ECO:0000313" key="1">
    <source>
        <dbReference type="EMBL" id="MBO1516293.1"/>
    </source>
</evidence>
<dbReference type="RefSeq" id="WP_207969155.1">
    <property type="nucleotide sequence ID" value="NZ_JAGBKN010000004.1"/>
</dbReference>